<accession>A0A183ACB4</accession>
<dbReference type="AlphaFoldDB" id="A0A183ACB4"/>
<proteinExistence type="predicted"/>
<evidence type="ECO:0000256" key="3">
    <source>
        <dbReference type="ARBA" id="ARBA00022989"/>
    </source>
</evidence>
<keyword evidence="2 5" id="KW-0812">Transmembrane</keyword>
<evidence type="ECO:0000313" key="6">
    <source>
        <dbReference type="WBParaSite" id="ECPE_0000461101-mRNA-1"/>
    </source>
</evidence>
<reference evidence="6" key="1">
    <citation type="submission" date="2016-06" db="UniProtKB">
        <authorList>
            <consortium name="WormBaseParasite"/>
        </authorList>
    </citation>
    <scope>IDENTIFICATION</scope>
</reference>
<keyword evidence="4 5" id="KW-0472">Membrane</keyword>
<dbReference type="GO" id="GO:0016020">
    <property type="term" value="C:membrane"/>
    <property type="evidence" value="ECO:0007669"/>
    <property type="project" value="UniProtKB-SubCell"/>
</dbReference>
<evidence type="ECO:0000256" key="4">
    <source>
        <dbReference type="ARBA" id="ARBA00023136"/>
    </source>
</evidence>
<feature type="transmembrane region" description="Helical" evidence="5">
    <location>
        <begin position="14"/>
        <end position="39"/>
    </location>
</feature>
<organism evidence="6">
    <name type="scientific">Echinostoma caproni</name>
    <dbReference type="NCBI Taxonomy" id="27848"/>
    <lineage>
        <taxon>Eukaryota</taxon>
        <taxon>Metazoa</taxon>
        <taxon>Spiralia</taxon>
        <taxon>Lophotrochozoa</taxon>
        <taxon>Platyhelminthes</taxon>
        <taxon>Trematoda</taxon>
        <taxon>Digenea</taxon>
        <taxon>Plagiorchiida</taxon>
        <taxon>Echinostomata</taxon>
        <taxon>Echinostomatoidea</taxon>
        <taxon>Echinostomatidae</taxon>
        <taxon>Echinostoma</taxon>
    </lineage>
</organism>
<evidence type="ECO:0000256" key="2">
    <source>
        <dbReference type="ARBA" id="ARBA00022692"/>
    </source>
</evidence>
<dbReference type="InterPro" id="IPR018499">
    <property type="entry name" value="Tetraspanin/Peripherin"/>
</dbReference>
<feature type="transmembrane region" description="Helical" evidence="5">
    <location>
        <begin position="46"/>
        <end position="71"/>
    </location>
</feature>
<evidence type="ECO:0000256" key="1">
    <source>
        <dbReference type="ARBA" id="ARBA00004141"/>
    </source>
</evidence>
<protein>
    <submittedName>
        <fullName evidence="6">Tetraspanin</fullName>
    </submittedName>
</protein>
<comment type="subcellular location">
    <subcellularLocation>
        <location evidence="1">Membrane</location>
        <topology evidence="1">Multi-pass membrane protein</topology>
    </subcellularLocation>
</comment>
<keyword evidence="3 5" id="KW-1133">Transmembrane helix</keyword>
<sequence>LAAYVRLSAYVTSIGIVGGIIACGVFLAVLAIVGLIGTVRHSQAVLFFYILLLFSLFLVQFSVACACLALSTADQRSIVATAWAKSPDEAKIDMMRGLQCCGFRRRDLPPNDPMGHPPCKLAQIPCCEGEPNRHALCCQGPTNTHWTNSSTSMSHTSLSPTDLSACPCTTTCWSVVEQKLERGTRLTGTVSLLFSVVEVSVV</sequence>
<evidence type="ECO:0000256" key="5">
    <source>
        <dbReference type="SAM" id="Phobius"/>
    </source>
</evidence>
<name>A0A183ACB4_9TREM</name>
<dbReference type="WBParaSite" id="ECPE_0000461101-mRNA-1">
    <property type="protein sequence ID" value="ECPE_0000461101-mRNA-1"/>
    <property type="gene ID" value="ECPE_0000461101"/>
</dbReference>
<dbReference type="PRINTS" id="PR00259">
    <property type="entry name" value="TMFOUR"/>
</dbReference>
<dbReference type="Pfam" id="PF00335">
    <property type="entry name" value="Tetraspanin"/>
    <property type="match status" value="1"/>
</dbReference>